<name>A0A9N9NYV3_9GLOM</name>
<dbReference type="InterPro" id="IPR057456">
    <property type="entry name" value="Znf_C17orf113"/>
</dbReference>
<dbReference type="PANTHER" id="PTHR46880">
    <property type="entry name" value="RAS-ASSOCIATING DOMAIN-CONTAINING PROTEIN"/>
    <property type="match status" value="1"/>
</dbReference>
<organism evidence="4 5">
    <name type="scientific">Cetraspora pellucida</name>
    <dbReference type="NCBI Taxonomy" id="1433469"/>
    <lineage>
        <taxon>Eukaryota</taxon>
        <taxon>Fungi</taxon>
        <taxon>Fungi incertae sedis</taxon>
        <taxon>Mucoromycota</taxon>
        <taxon>Glomeromycotina</taxon>
        <taxon>Glomeromycetes</taxon>
        <taxon>Diversisporales</taxon>
        <taxon>Gigasporaceae</taxon>
        <taxon>Cetraspora</taxon>
    </lineage>
</organism>
<dbReference type="InterPro" id="IPR012337">
    <property type="entry name" value="RNaseH-like_sf"/>
</dbReference>
<feature type="non-terminal residue" evidence="4">
    <location>
        <position position="703"/>
    </location>
</feature>
<keyword evidence="5" id="KW-1185">Reference proteome</keyword>
<dbReference type="AlphaFoldDB" id="A0A9N9NYV3"/>
<evidence type="ECO:0000313" key="4">
    <source>
        <dbReference type="EMBL" id="CAG8776430.1"/>
    </source>
</evidence>
<dbReference type="InterPro" id="IPR008906">
    <property type="entry name" value="HATC_C_dom"/>
</dbReference>
<accession>A0A9N9NYV3</accession>
<feature type="transmembrane region" description="Helical" evidence="1">
    <location>
        <begin position="632"/>
        <end position="654"/>
    </location>
</feature>
<dbReference type="SUPFAM" id="SSF53098">
    <property type="entry name" value="Ribonuclease H-like"/>
    <property type="match status" value="1"/>
</dbReference>
<comment type="caution">
    <text evidence="4">The sequence shown here is derived from an EMBL/GenBank/DDBJ whole genome shotgun (WGS) entry which is preliminary data.</text>
</comment>
<keyword evidence="1" id="KW-1133">Transmembrane helix</keyword>
<dbReference type="Proteomes" id="UP000789759">
    <property type="component" value="Unassembled WGS sequence"/>
</dbReference>
<protein>
    <submittedName>
        <fullName evidence="4">12701_t:CDS:1</fullName>
    </submittedName>
</protein>
<proteinExistence type="predicted"/>
<dbReference type="EMBL" id="CAJVQA010022985">
    <property type="protein sequence ID" value="CAG8776430.1"/>
    <property type="molecule type" value="Genomic_DNA"/>
</dbReference>
<dbReference type="OrthoDB" id="2438948at2759"/>
<dbReference type="GO" id="GO:0046983">
    <property type="term" value="F:protein dimerization activity"/>
    <property type="evidence" value="ECO:0007669"/>
    <property type="project" value="InterPro"/>
</dbReference>
<dbReference type="Pfam" id="PF05699">
    <property type="entry name" value="Dimer_Tnp_hAT"/>
    <property type="match status" value="1"/>
</dbReference>
<evidence type="ECO:0000259" key="2">
    <source>
        <dbReference type="Pfam" id="PF05699"/>
    </source>
</evidence>
<evidence type="ECO:0000256" key="1">
    <source>
        <dbReference type="SAM" id="Phobius"/>
    </source>
</evidence>
<dbReference type="PANTHER" id="PTHR46880:SF5">
    <property type="entry name" value="DUF4371 DOMAIN-CONTAINING PROTEIN"/>
    <property type="match status" value="1"/>
</dbReference>
<keyword evidence="1" id="KW-0812">Transmembrane</keyword>
<feature type="domain" description="HAT C-terminal dimerisation" evidence="2">
    <location>
        <begin position="629"/>
        <end position="683"/>
    </location>
</feature>
<sequence length="703" mass="81659">MSKNYYEQSKITSFITTTQNSKQSKLPYNNDDSLSESFDFDNFENSTTISEDSNNEQDLNNDIELKKSKYTRFDKKNLKWNPNWKKTYPWVDLIIKQDSKYMVCTWCIDAKCDNIFVTGTQYFKEQYLQRHIERSDHKKVVYARSKNQINILSSIHQCTEFEQLQTMRKMMNIYFLVKHNIATLNFEDLCHLVELQIQNTENSIIPGGANLLSLPELITTVQSTRSEYGSYINDHAGRQFIAAIAHVIEEAIFNELRASKAWSLMIDESNTISNEKNLAIVSRHILHNLPVFRYLGIVKLQNASSNAIFNELDRFILAKHLPLETLYHFGSDGASVNLGHVNGIATKLKNRHPFLTEHHCISHRLALASKDAAEQTPYFESYDETVRQLYSYFSRSYSRLQALRMMQNTLNEPNLDILQVIKTRWLSLSNVVNNLYQIINSVISALLEDASKGQKTAQQLYNSIDDDFLVATHFLADILSQLRRLSLIFQANYVSVSEVTMQVNAIIESITTDFIGTTNVQPTFGTILLQFMNQNDILPNDILSFIYEFAENTVTNIKLRFPDFYGNHEINKIGNFYRISKKIAGHEHYKVIDADNFAQEWRVIRSLLSNYRSLHITTAWHNILRDSQDFSLIYPNIYTIISIILCLPLSNAYVERVFSKQNLIKTKLRNRMNSDTLNDILMISLNGPPYDEFNYKHAYQFWR</sequence>
<dbReference type="Pfam" id="PF25431">
    <property type="entry name" value="zf-C17orf113"/>
    <property type="match status" value="1"/>
</dbReference>
<keyword evidence="1" id="KW-0472">Membrane</keyword>
<evidence type="ECO:0000313" key="5">
    <source>
        <dbReference type="Proteomes" id="UP000789759"/>
    </source>
</evidence>
<evidence type="ECO:0000259" key="3">
    <source>
        <dbReference type="Pfam" id="PF25431"/>
    </source>
</evidence>
<feature type="domain" description="C17orf113 probable zinc finger" evidence="3">
    <location>
        <begin position="88"/>
        <end position="146"/>
    </location>
</feature>
<reference evidence="4" key="1">
    <citation type="submission" date="2021-06" db="EMBL/GenBank/DDBJ databases">
        <authorList>
            <person name="Kallberg Y."/>
            <person name="Tangrot J."/>
            <person name="Rosling A."/>
        </authorList>
    </citation>
    <scope>NUCLEOTIDE SEQUENCE</scope>
    <source>
        <strain evidence="4">FL966</strain>
    </source>
</reference>
<gene>
    <name evidence="4" type="ORF">CPELLU_LOCUS16144</name>
</gene>